<reference evidence="1 2" key="1">
    <citation type="journal article" date="2016" name="Mol. Biol. Evol.">
        <title>Comparative Genomics of Early-Diverging Mushroom-Forming Fungi Provides Insights into the Origins of Lignocellulose Decay Capabilities.</title>
        <authorList>
            <person name="Nagy L.G."/>
            <person name="Riley R."/>
            <person name="Tritt A."/>
            <person name="Adam C."/>
            <person name="Daum C."/>
            <person name="Floudas D."/>
            <person name="Sun H."/>
            <person name="Yadav J.S."/>
            <person name="Pangilinan J."/>
            <person name="Larsson K.H."/>
            <person name="Matsuura K."/>
            <person name="Barry K."/>
            <person name="Labutti K."/>
            <person name="Kuo R."/>
            <person name="Ohm R.A."/>
            <person name="Bhattacharya S.S."/>
            <person name="Shirouzu T."/>
            <person name="Yoshinaga Y."/>
            <person name="Martin F.M."/>
            <person name="Grigoriev I.V."/>
            <person name="Hibbett D.S."/>
        </authorList>
    </citation>
    <scope>NUCLEOTIDE SEQUENCE [LARGE SCALE GENOMIC DNA]</scope>
    <source>
        <strain evidence="1 2">HHB12029</strain>
    </source>
</reference>
<dbReference type="Proteomes" id="UP000077266">
    <property type="component" value="Unassembled WGS sequence"/>
</dbReference>
<accession>A0A165GTN4</accession>
<evidence type="ECO:0000313" key="2">
    <source>
        <dbReference type="Proteomes" id="UP000077266"/>
    </source>
</evidence>
<sequence length="74" mass="8058">MRPLFTVSGSRCALRPGCEDIPCLFGKGAILACKTASHIGLCFGRYDGFWRISHNGAILARCFLLLYALSVSFS</sequence>
<dbReference type="EMBL" id="KV426037">
    <property type="protein sequence ID" value="KZV90996.1"/>
    <property type="molecule type" value="Genomic_DNA"/>
</dbReference>
<proteinExistence type="predicted"/>
<protein>
    <submittedName>
        <fullName evidence="1">Uncharacterized protein</fullName>
    </submittedName>
</protein>
<evidence type="ECO:0000313" key="1">
    <source>
        <dbReference type="EMBL" id="KZV90996.1"/>
    </source>
</evidence>
<name>A0A165GTN4_EXIGL</name>
<dbReference type="InParanoid" id="A0A165GTN4"/>
<keyword evidence="2" id="KW-1185">Reference proteome</keyword>
<organism evidence="1 2">
    <name type="scientific">Exidia glandulosa HHB12029</name>
    <dbReference type="NCBI Taxonomy" id="1314781"/>
    <lineage>
        <taxon>Eukaryota</taxon>
        <taxon>Fungi</taxon>
        <taxon>Dikarya</taxon>
        <taxon>Basidiomycota</taxon>
        <taxon>Agaricomycotina</taxon>
        <taxon>Agaricomycetes</taxon>
        <taxon>Auriculariales</taxon>
        <taxon>Exidiaceae</taxon>
        <taxon>Exidia</taxon>
    </lineage>
</organism>
<gene>
    <name evidence="1" type="ORF">EXIGLDRAFT_719831</name>
</gene>
<dbReference type="AlphaFoldDB" id="A0A165GTN4"/>